<keyword evidence="4" id="KW-0472">Membrane</keyword>
<evidence type="ECO:0000256" key="2">
    <source>
        <dbReference type="ARBA" id="ARBA00022801"/>
    </source>
</evidence>
<gene>
    <name evidence="6" type="ORF">FPL22_09640</name>
</gene>
<dbReference type="InterPro" id="IPR008979">
    <property type="entry name" value="Galactose-bd-like_sf"/>
</dbReference>
<dbReference type="Gene3D" id="2.80.10.50">
    <property type="match status" value="1"/>
</dbReference>
<dbReference type="AlphaFoldDB" id="A0A556QSA6"/>
<keyword evidence="2" id="KW-0378">Hydrolase</keyword>
<keyword evidence="1" id="KW-0732">Signal</keyword>
<accession>A0A556QSA6</accession>
<dbReference type="OrthoDB" id="193706at2"/>
<feature type="transmembrane region" description="Helical" evidence="4">
    <location>
        <begin position="25"/>
        <end position="45"/>
    </location>
</feature>
<dbReference type="Pfam" id="PF14200">
    <property type="entry name" value="RicinB_lectin_2"/>
    <property type="match status" value="2"/>
</dbReference>
<feature type="domain" description="CBM6" evidence="5">
    <location>
        <begin position="356"/>
        <end position="497"/>
    </location>
</feature>
<evidence type="ECO:0000256" key="3">
    <source>
        <dbReference type="ARBA" id="ARBA00023295"/>
    </source>
</evidence>
<sequence>MCHLNDLRTEPSSPLYPAVPHPVRFLHWLTALALGLGVICNAQAARGRPVINAAKTTFVSDNGNPLRGAIISTETGGFPTTAEFQAIKNYGMNSVHCYAERWDYGYSAGAKFAALDIVVQRTRDNGLYLIITIGGGGVNASFNAAFWNFYAGRYANETHVIYEIQNEPAAGNPPYSGSTPLMDMELAAYTIIRTKAPNTPVLLMSYSSFQNSAGALQDMAALGSAINWNNAAIAFHGYGENGRAGTRACLLAVLAAGYPCFQTEFYRWPWGKGDFGLATANSLYEDVDEMGDLERLGISWLSFLTIKRITDDTRFKNRITNAGIRWTSDFGTWPGGTRSAYGNGGEPWSITKSATTRIQAESFDNGGQGVAYNDNATLNSGGAYRTTEGVDIQTTTDTGGGYNLGWMVAGEWMEYTTYVTDPGRYTLNLRVASPNATNTLRVKMAGVDLTGAWAFAGTGGNQTWTTISKTVDLIPGQQVLRFEVVTSGFNLNWIELVPAASGLLPNGTYAFFNRNTLKAVDVVGASTSNGAKVQQWNYGAGPNQKWVIAHQGANQYTIKSTQTGKAMDVASNTLLSGDNIGMWPSKTAGSQRYLFMPTDSGFYKIIGVGNGLAIEIADASLSRGARVEQREYKDGSYQQWLVSADHPATYTAWVNQQFPLSADRTNAAVSGATADPSGQGVSNLLRYALGLTQSEAPSPSMPVLTSSASGLDFRFRFDPGLTDVTYRVEASTDLIDWTETVFDSRLDALPALVDGWLEINDSFDHAQTPRRFLRLRILRD</sequence>
<dbReference type="SMART" id="SM00606">
    <property type="entry name" value="CBD_IV"/>
    <property type="match status" value="1"/>
</dbReference>
<evidence type="ECO:0000256" key="4">
    <source>
        <dbReference type="SAM" id="Phobius"/>
    </source>
</evidence>
<comment type="caution">
    <text evidence="6">The sequence shown here is derived from an EMBL/GenBank/DDBJ whole genome shotgun (WGS) entry which is preliminary data.</text>
</comment>
<dbReference type="EMBL" id="VMBG01000001">
    <property type="protein sequence ID" value="TSJ79526.1"/>
    <property type="molecule type" value="Genomic_DNA"/>
</dbReference>
<dbReference type="SUPFAM" id="SSF49785">
    <property type="entry name" value="Galactose-binding domain-like"/>
    <property type="match status" value="1"/>
</dbReference>
<dbReference type="InterPro" id="IPR017853">
    <property type="entry name" value="GH"/>
</dbReference>
<dbReference type="Proteomes" id="UP000315648">
    <property type="component" value="Unassembled WGS sequence"/>
</dbReference>
<dbReference type="InterPro" id="IPR006584">
    <property type="entry name" value="Cellulose-bd_IV"/>
</dbReference>
<keyword evidence="4" id="KW-1133">Transmembrane helix</keyword>
<reference evidence="6 7" key="1">
    <citation type="submission" date="2019-07" db="EMBL/GenBank/DDBJ databases">
        <title>Description of 53C-WASEF.</title>
        <authorList>
            <person name="Pitt A."/>
            <person name="Hahn M.W."/>
        </authorList>
    </citation>
    <scope>NUCLEOTIDE SEQUENCE [LARGE SCALE GENOMIC DNA]</scope>
    <source>
        <strain evidence="6 7">53C-WASEF</strain>
    </source>
</reference>
<dbReference type="InterPro" id="IPR035992">
    <property type="entry name" value="Ricin_B-like_lectins"/>
</dbReference>
<name>A0A556QSA6_9BACT</name>
<dbReference type="InterPro" id="IPR001547">
    <property type="entry name" value="Glyco_hydro_5"/>
</dbReference>
<dbReference type="Gene3D" id="3.20.20.80">
    <property type="entry name" value="Glycosidases"/>
    <property type="match status" value="1"/>
</dbReference>
<dbReference type="SUPFAM" id="SSF51445">
    <property type="entry name" value="(Trans)glycosidases"/>
    <property type="match status" value="1"/>
</dbReference>
<evidence type="ECO:0000259" key="5">
    <source>
        <dbReference type="PROSITE" id="PS51175"/>
    </source>
</evidence>
<dbReference type="SMART" id="SM00458">
    <property type="entry name" value="RICIN"/>
    <property type="match status" value="1"/>
</dbReference>
<dbReference type="Pfam" id="PF00150">
    <property type="entry name" value="Cellulase"/>
    <property type="match status" value="1"/>
</dbReference>
<dbReference type="InterPro" id="IPR005084">
    <property type="entry name" value="CBM6"/>
</dbReference>
<dbReference type="PROSITE" id="PS51175">
    <property type="entry name" value="CBM6"/>
    <property type="match status" value="1"/>
</dbReference>
<feature type="transmembrane region" description="Helical" evidence="4">
    <location>
        <begin position="127"/>
        <end position="150"/>
    </location>
</feature>
<keyword evidence="7" id="KW-1185">Reference proteome</keyword>
<protein>
    <submittedName>
        <fullName evidence="6">Carbohydrate-binding protein</fullName>
    </submittedName>
</protein>
<dbReference type="GO" id="GO:0004553">
    <property type="term" value="F:hydrolase activity, hydrolyzing O-glycosyl compounds"/>
    <property type="evidence" value="ECO:0007669"/>
    <property type="project" value="InterPro"/>
</dbReference>
<evidence type="ECO:0000313" key="6">
    <source>
        <dbReference type="EMBL" id="TSJ79526.1"/>
    </source>
</evidence>
<dbReference type="PROSITE" id="PS50231">
    <property type="entry name" value="RICIN_B_LECTIN"/>
    <property type="match status" value="1"/>
</dbReference>
<dbReference type="Pfam" id="PF03422">
    <property type="entry name" value="CBM_6"/>
    <property type="match status" value="1"/>
</dbReference>
<dbReference type="CDD" id="cd04080">
    <property type="entry name" value="CBM6_cellulase-like"/>
    <property type="match status" value="1"/>
</dbReference>
<dbReference type="GO" id="GO:0030246">
    <property type="term" value="F:carbohydrate binding"/>
    <property type="evidence" value="ECO:0007669"/>
    <property type="project" value="InterPro"/>
</dbReference>
<dbReference type="SUPFAM" id="SSF50370">
    <property type="entry name" value="Ricin B-like lectins"/>
    <property type="match status" value="1"/>
</dbReference>
<keyword evidence="4" id="KW-0812">Transmembrane</keyword>
<keyword evidence="3" id="KW-0326">Glycosidase</keyword>
<dbReference type="GO" id="GO:0000272">
    <property type="term" value="P:polysaccharide catabolic process"/>
    <property type="evidence" value="ECO:0007669"/>
    <property type="project" value="InterPro"/>
</dbReference>
<dbReference type="CDD" id="cd00161">
    <property type="entry name" value="beta-trefoil_Ricin-like"/>
    <property type="match status" value="1"/>
</dbReference>
<proteinExistence type="predicted"/>
<organism evidence="6 7">
    <name type="scientific">Rariglobus hedericola</name>
    <dbReference type="NCBI Taxonomy" id="2597822"/>
    <lineage>
        <taxon>Bacteria</taxon>
        <taxon>Pseudomonadati</taxon>
        <taxon>Verrucomicrobiota</taxon>
        <taxon>Opitutia</taxon>
        <taxon>Opitutales</taxon>
        <taxon>Opitutaceae</taxon>
        <taxon>Rariglobus</taxon>
    </lineage>
</organism>
<dbReference type="Gene3D" id="2.60.120.260">
    <property type="entry name" value="Galactose-binding domain-like"/>
    <property type="match status" value="1"/>
</dbReference>
<evidence type="ECO:0000313" key="7">
    <source>
        <dbReference type="Proteomes" id="UP000315648"/>
    </source>
</evidence>
<dbReference type="InterPro" id="IPR000772">
    <property type="entry name" value="Ricin_B_lectin"/>
</dbReference>
<evidence type="ECO:0000256" key="1">
    <source>
        <dbReference type="ARBA" id="ARBA00022729"/>
    </source>
</evidence>